<organism evidence="2 3">
    <name type="scientific">Actinomadura sediminis</name>
    <dbReference type="NCBI Taxonomy" id="1038904"/>
    <lineage>
        <taxon>Bacteria</taxon>
        <taxon>Bacillati</taxon>
        <taxon>Actinomycetota</taxon>
        <taxon>Actinomycetes</taxon>
        <taxon>Streptosporangiales</taxon>
        <taxon>Thermomonosporaceae</taxon>
        <taxon>Actinomadura</taxon>
    </lineage>
</organism>
<dbReference type="Proteomes" id="UP001596972">
    <property type="component" value="Unassembled WGS sequence"/>
</dbReference>
<protein>
    <submittedName>
        <fullName evidence="2">Universal stress protein</fullName>
    </submittedName>
</protein>
<evidence type="ECO:0000313" key="2">
    <source>
        <dbReference type="EMBL" id="MFD0899141.1"/>
    </source>
</evidence>
<dbReference type="Pfam" id="PF00582">
    <property type="entry name" value="Usp"/>
    <property type="match status" value="1"/>
</dbReference>
<dbReference type="InterPro" id="IPR014729">
    <property type="entry name" value="Rossmann-like_a/b/a_fold"/>
</dbReference>
<dbReference type="EMBL" id="JBHTJA010000002">
    <property type="protein sequence ID" value="MFD0899141.1"/>
    <property type="molecule type" value="Genomic_DNA"/>
</dbReference>
<evidence type="ECO:0000259" key="1">
    <source>
        <dbReference type="Pfam" id="PF00582"/>
    </source>
</evidence>
<evidence type="ECO:0000313" key="3">
    <source>
        <dbReference type="Proteomes" id="UP001596972"/>
    </source>
</evidence>
<keyword evidence="3" id="KW-1185">Reference proteome</keyword>
<sequence>MLLFVHGSRALVPGGEIPPDALRRLVAEREDLLAVARQYALKVHPTLEVETRLVPEGPGHALVGESERADLVAVGPRGLGGFEGLLFGSAGLYVAARARCWWCRARTHSRWTRRRR</sequence>
<dbReference type="SUPFAM" id="SSF52402">
    <property type="entry name" value="Adenine nucleotide alpha hydrolases-like"/>
    <property type="match status" value="1"/>
</dbReference>
<comment type="caution">
    <text evidence="2">The sequence shown here is derived from an EMBL/GenBank/DDBJ whole genome shotgun (WGS) entry which is preliminary data.</text>
</comment>
<reference evidence="3" key="1">
    <citation type="journal article" date="2019" name="Int. J. Syst. Evol. Microbiol.">
        <title>The Global Catalogue of Microorganisms (GCM) 10K type strain sequencing project: providing services to taxonomists for standard genome sequencing and annotation.</title>
        <authorList>
            <consortium name="The Broad Institute Genomics Platform"/>
            <consortium name="The Broad Institute Genome Sequencing Center for Infectious Disease"/>
            <person name="Wu L."/>
            <person name="Ma J."/>
        </authorList>
    </citation>
    <scope>NUCLEOTIDE SEQUENCE [LARGE SCALE GENOMIC DNA]</scope>
    <source>
        <strain evidence="3">JCM 31202</strain>
    </source>
</reference>
<dbReference type="RefSeq" id="WP_378295965.1">
    <property type="nucleotide sequence ID" value="NZ_JBHTJA010000002.1"/>
</dbReference>
<accession>A0ABW3EFS7</accession>
<gene>
    <name evidence="2" type="ORF">ACFQ11_01890</name>
</gene>
<dbReference type="InterPro" id="IPR006016">
    <property type="entry name" value="UspA"/>
</dbReference>
<dbReference type="Gene3D" id="3.40.50.620">
    <property type="entry name" value="HUPs"/>
    <property type="match status" value="1"/>
</dbReference>
<name>A0ABW3EFS7_9ACTN</name>
<feature type="domain" description="UspA" evidence="1">
    <location>
        <begin position="27"/>
        <end position="100"/>
    </location>
</feature>
<proteinExistence type="predicted"/>